<evidence type="ECO:0000313" key="4">
    <source>
        <dbReference type="Proteomes" id="UP001157418"/>
    </source>
</evidence>
<evidence type="ECO:0000313" key="3">
    <source>
        <dbReference type="EMBL" id="CAH1435533.1"/>
    </source>
</evidence>
<evidence type="ECO:0000256" key="2">
    <source>
        <dbReference type="SAM" id="MobiDB-lite"/>
    </source>
</evidence>
<dbReference type="AlphaFoldDB" id="A0AAU9N5A2"/>
<keyword evidence="1" id="KW-0175">Coiled coil</keyword>
<organism evidence="3 4">
    <name type="scientific">Lactuca virosa</name>
    <dbReference type="NCBI Taxonomy" id="75947"/>
    <lineage>
        <taxon>Eukaryota</taxon>
        <taxon>Viridiplantae</taxon>
        <taxon>Streptophyta</taxon>
        <taxon>Embryophyta</taxon>
        <taxon>Tracheophyta</taxon>
        <taxon>Spermatophyta</taxon>
        <taxon>Magnoliopsida</taxon>
        <taxon>eudicotyledons</taxon>
        <taxon>Gunneridae</taxon>
        <taxon>Pentapetalae</taxon>
        <taxon>asterids</taxon>
        <taxon>campanulids</taxon>
        <taxon>Asterales</taxon>
        <taxon>Asteraceae</taxon>
        <taxon>Cichorioideae</taxon>
        <taxon>Cichorieae</taxon>
        <taxon>Lactucinae</taxon>
        <taxon>Lactuca</taxon>
    </lineage>
</organism>
<accession>A0AAU9N5A2</accession>
<proteinExistence type="predicted"/>
<name>A0AAU9N5A2_9ASTR</name>
<feature type="coiled-coil region" evidence="1">
    <location>
        <begin position="192"/>
        <end position="226"/>
    </location>
</feature>
<sequence length="299" mass="33184">MEKKHKDIWSQTNPETLKSEVKSRNLTSLAEQSVPDPVNPEPSLEIPPSSTFHECPIIDSKIKLVEESLLGYTNDAVDSKSISDLNLEKPPSGSTIESLVSSKAPSHLSIVVVFEQKLFGSSFGQSQSVVIESAVIVVNPLPLGTSTYNSTTLDIPLIIVDVVGHESASDEKTLDRARSYLMEGMHLLNEGLKQLRKIHDQTEAEAKELREKVSVLSERNQCLVRDLSENLGCQEELKMLNKDLQLKSDDAISHRVAATKELEEVSQQFQSPKLQYIEKVSQLEISCSGKDVSIKFIEE</sequence>
<reference evidence="3 4" key="1">
    <citation type="submission" date="2022-01" db="EMBL/GenBank/DDBJ databases">
        <authorList>
            <person name="Xiong W."/>
            <person name="Schranz E."/>
        </authorList>
    </citation>
    <scope>NUCLEOTIDE SEQUENCE [LARGE SCALE GENOMIC DNA]</scope>
</reference>
<dbReference type="Proteomes" id="UP001157418">
    <property type="component" value="Unassembled WGS sequence"/>
</dbReference>
<protein>
    <submittedName>
        <fullName evidence="3">Uncharacterized protein</fullName>
    </submittedName>
</protein>
<comment type="caution">
    <text evidence="3">The sequence shown here is derived from an EMBL/GenBank/DDBJ whole genome shotgun (WGS) entry which is preliminary data.</text>
</comment>
<evidence type="ECO:0000256" key="1">
    <source>
        <dbReference type="SAM" id="Coils"/>
    </source>
</evidence>
<dbReference type="EMBL" id="CAKMRJ010004445">
    <property type="protein sequence ID" value="CAH1435533.1"/>
    <property type="molecule type" value="Genomic_DNA"/>
</dbReference>
<gene>
    <name evidence="3" type="ORF">LVIROSA_LOCUS21967</name>
</gene>
<keyword evidence="4" id="KW-1185">Reference proteome</keyword>
<feature type="region of interest" description="Disordered" evidence="2">
    <location>
        <begin position="1"/>
        <end position="43"/>
    </location>
</feature>